<name>A0A0A5FYZ4_9BACI</name>
<evidence type="ECO:0000313" key="3">
    <source>
        <dbReference type="Proteomes" id="UP000030403"/>
    </source>
</evidence>
<accession>A0A0A5FYZ4</accession>
<gene>
    <name evidence="2" type="ORF">N783_19545</name>
</gene>
<dbReference type="OrthoDB" id="2692250at2"/>
<evidence type="ECO:0000256" key="1">
    <source>
        <dbReference type="SAM" id="MobiDB-lite"/>
    </source>
</evidence>
<dbReference type="AlphaFoldDB" id="A0A0A5FYZ4"/>
<comment type="caution">
    <text evidence="2">The sequence shown here is derived from an EMBL/GenBank/DDBJ whole genome shotgun (WGS) entry which is preliminary data.</text>
</comment>
<dbReference type="RefSeq" id="WP_027447465.1">
    <property type="nucleotide sequence ID" value="NZ_AULJ01000064.1"/>
</dbReference>
<organism evidence="2 3">
    <name type="scientific">Pontibacillus marinus BH030004 = DSM 16465</name>
    <dbReference type="NCBI Taxonomy" id="1385511"/>
    <lineage>
        <taxon>Bacteria</taxon>
        <taxon>Bacillati</taxon>
        <taxon>Bacillota</taxon>
        <taxon>Bacilli</taxon>
        <taxon>Bacillales</taxon>
        <taxon>Bacillaceae</taxon>
        <taxon>Pontibacillus</taxon>
    </lineage>
</organism>
<dbReference type="EMBL" id="AVPF01000070">
    <property type="protein sequence ID" value="KGX84025.1"/>
    <property type="molecule type" value="Genomic_DNA"/>
</dbReference>
<feature type="region of interest" description="Disordered" evidence="1">
    <location>
        <begin position="76"/>
        <end position="106"/>
    </location>
</feature>
<sequence>MRNLNWLTTFFNIGRRSAMFGRNRNLFGMRRRNGMGTSMWLSILGLAVSGLIYGLVRQNMQEQNMFQPIRRMFDTNPTGTNDFNPSSMHSANVAFSEEISPETNEK</sequence>
<dbReference type="Proteomes" id="UP000030403">
    <property type="component" value="Unassembled WGS sequence"/>
</dbReference>
<proteinExistence type="predicted"/>
<protein>
    <submittedName>
        <fullName evidence="2">Uncharacterized protein</fullName>
    </submittedName>
</protein>
<reference evidence="2 3" key="1">
    <citation type="submission" date="2013-08" db="EMBL/GenBank/DDBJ databases">
        <authorList>
            <person name="Huang J."/>
            <person name="Wang G."/>
        </authorList>
    </citation>
    <scope>NUCLEOTIDE SEQUENCE [LARGE SCALE GENOMIC DNA]</scope>
    <source>
        <strain evidence="2 3">BH030004</strain>
    </source>
</reference>
<evidence type="ECO:0000313" key="2">
    <source>
        <dbReference type="EMBL" id="KGX84025.1"/>
    </source>
</evidence>
<feature type="compositionally biased region" description="Polar residues" evidence="1">
    <location>
        <begin position="76"/>
        <end position="90"/>
    </location>
</feature>
<dbReference type="eggNOG" id="ENOG502ZPFB">
    <property type="taxonomic scope" value="Bacteria"/>
</dbReference>
<keyword evidence="3" id="KW-1185">Reference proteome</keyword>